<organism evidence="4 5">
    <name type="scientific">Paenibacillus amylolyticus</name>
    <dbReference type="NCBI Taxonomy" id="1451"/>
    <lineage>
        <taxon>Bacteria</taxon>
        <taxon>Bacillati</taxon>
        <taxon>Bacillota</taxon>
        <taxon>Bacilli</taxon>
        <taxon>Bacillales</taxon>
        <taxon>Paenibacillaceae</taxon>
        <taxon>Paenibacillus</taxon>
    </lineage>
</organism>
<feature type="region of interest" description="Disordered" evidence="1">
    <location>
        <begin position="1"/>
        <end position="27"/>
    </location>
</feature>
<keyword evidence="2" id="KW-1133">Transmembrane helix</keyword>
<dbReference type="PANTHER" id="PTHR21666:SF291">
    <property type="entry name" value="STAGE II SPORULATION PROTEIN Q"/>
    <property type="match status" value="1"/>
</dbReference>
<feature type="compositionally biased region" description="Low complexity" evidence="1">
    <location>
        <begin position="74"/>
        <end position="89"/>
    </location>
</feature>
<dbReference type="InterPro" id="IPR011055">
    <property type="entry name" value="Dup_hybrid_motif"/>
</dbReference>
<feature type="compositionally biased region" description="Polar residues" evidence="1">
    <location>
        <begin position="15"/>
        <end position="27"/>
    </location>
</feature>
<evidence type="ECO:0000256" key="2">
    <source>
        <dbReference type="SAM" id="Phobius"/>
    </source>
</evidence>
<evidence type="ECO:0000313" key="4">
    <source>
        <dbReference type="EMBL" id="GAS84603.1"/>
    </source>
</evidence>
<feature type="compositionally biased region" description="Basic and acidic residues" evidence="1">
    <location>
        <begin position="1"/>
        <end position="14"/>
    </location>
</feature>
<feature type="domain" description="M23ase beta-sheet core" evidence="3">
    <location>
        <begin position="142"/>
        <end position="239"/>
    </location>
</feature>
<evidence type="ECO:0000259" key="3">
    <source>
        <dbReference type="Pfam" id="PF01551"/>
    </source>
</evidence>
<keyword evidence="2" id="KW-0812">Transmembrane</keyword>
<dbReference type="AlphaFoldDB" id="A0A124DYL6"/>
<evidence type="ECO:0000256" key="1">
    <source>
        <dbReference type="SAM" id="MobiDB-lite"/>
    </source>
</evidence>
<dbReference type="Pfam" id="PF01551">
    <property type="entry name" value="Peptidase_M23"/>
    <property type="match status" value="1"/>
</dbReference>
<dbReference type="Gene3D" id="2.70.70.10">
    <property type="entry name" value="Glucose Permease (Domain IIA)"/>
    <property type="match status" value="1"/>
</dbReference>
<protein>
    <submittedName>
        <fullName evidence="4">Peptidase</fullName>
    </submittedName>
</protein>
<comment type="caution">
    <text evidence="4">The sequence shown here is derived from an EMBL/GenBank/DDBJ whole genome shotgun (WGS) entry which is preliminary data.</text>
</comment>
<dbReference type="InterPro" id="IPR016047">
    <property type="entry name" value="M23ase_b-sheet_dom"/>
</dbReference>
<dbReference type="GO" id="GO:0004222">
    <property type="term" value="F:metalloendopeptidase activity"/>
    <property type="evidence" value="ECO:0007669"/>
    <property type="project" value="TreeGrafter"/>
</dbReference>
<reference evidence="5" key="2">
    <citation type="submission" date="2016-01" db="EMBL/GenBank/DDBJ databases">
        <title>Draft Genome Sequence of Paenibacillus amylolyticus Heshi-A3 that Was Isolated from Fermented Rice Bran with Aging Salted Mackerel, Which Was Named Heshiko as Traditional Fermented Seafood in Japan.</title>
        <authorList>
            <person name="Akuzawa S."/>
            <person name="Nakagawa J."/>
            <person name="Kanekatsu T."/>
            <person name="Kubota E."/>
            <person name="Ohtake R."/>
            <person name="Suzuki T."/>
            <person name="Kanesaki Y."/>
        </authorList>
    </citation>
    <scope>NUCLEOTIDE SEQUENCE [LARGE SCALE GENOMIC DNA]</scope>
    <source>
        <strain evidence="5">Heshi-A3</strain>
    </source>
</reference>
<sequence length="246" mass="26453">MNEQNKKTNQEETPKTTQGVPASQPSSWKRAMSKRWVFPAAYIAAAGIILTLVWVYQGTGDKTLNSDPASGVVETGASAGTEGTAAGGEQESVEVVAKSENFVWPVAVPSEISVVKPFYDSEASTEEHEAAMVQYNDTFIPNTGVDLARGDNKTFEVKAALAGKVTRVEQNPLTGQVVEITHSDNLKTVYQSLADVKVKQDDEVKQGDAIASAGVNELGKTLGNHLHFEVYEDGQPVNPQGYLPEK</sequence>
<dbReference type="Proteomes" id="UP000069697">
    <property type="component" value="Unassembled WGS sequence"/>
</dbReference>
<dbReference type="CDD" id="cd12797">
    <property type="entry name" value="M23_peptidase"/>
    <property type="match status" value="1"/>
</dbReference>
<dbReference type="PANTHER" id="PTHR21666">
    <property type="entry name" value="PEPTIDASE-RELATED"/>
    <property type="match status" value="1"/>
</dbReference>
<feature type="region of interest" description="Disordered" evidence="1">
    <location>
        <begin position="64"/>
        <end position="89"/>
    </location>
</feature>
<evidence type="ECO:0000313" key="5">
    <source>
        <dbReference type="Proteomes" id="UP000069697"/>
    </source>
</evidence>
<gene>
    <name evidence="4" type="ORF">PAHA3_4706</name>
</gene>
<name>A0A124DYL6_PAEAM</name>
<keyword evidence="2" id="KW-0472">Membrane</keyword>
<dbReference type="InterPro" id="IPR050570">
    <property type="entry name" value="Cell_wall_metabolism_enzyme"/>
</dbReference>
<feature type="transmembrane region" description="Helical" evidence="2">
    <location>
        <begin position="36"/>
        <end position="56"/>
    </location>
</feature>
<dbReference type="SUPFAM" id="SSF51261">
    <property type="entry name" value="Duplicated hybrid motif"/>
    <property type="match status" value="1"/>
</dbReference>
<proteinExistence type="predicted"/>
<dbReference type="RefSeq" id="WP_062836969.1">
    <property type="nucleotide sequence ID" value="NZ_BCNV01000005.1"/>
</dbReference>
<reference evidence="4 5" key="1">
    <citation type="journal article" date="2016" name="Genome Announc.">
        <title>Draft Genome Sequence of Paenibacillus amylolyticus Heshi-A3, Isolated from Fermented Rice Bran in a Japanese Fermented Seafood Dish.</title>
        <authorList>
            <person name="Akuzawa S."/>
            <person name="Nagaoka J."/>
            <person name="Kanekatsu M."/>
            <person name="Kubota E."/>
            <person name="Ohtake R."/>
            <person name="Suzuki T."/>
            <person name="Kanesaki Y."/>
        </authorList>
    </citation>
    <scope>NUCLEOTIDE SEQUENCE [LARGE SCALE GENOMIC DNA]</scope>
    <source>
        <strain evidence="4 5">Heshi-A3</strain>
    </source>
</reference>
<accession>A0A124DYL6</accession>
<dbReference type="EMBL" id="BCNV01000005">
    <property type="protein sequence ID" value="GAS84603.1"/>
    <property type="molecule type" value="Genomic_DNA"/>
</dbReference>